<keyword evidence="4" id="KW-0963">Cytoplasm</keyword>
<evidence type="ECO:0000256" key="4">
    <source>
        <dbReference type="ARBA" id="ARBA00022490"/>
    </source>
</evidence>
<keyword evidence="5 10" id="KW-0378">Hydrolase</keyword>
<comment type="subcellular location">
    <subcellularLocation>
        <location evidence="1">Cytoplasm</location>
    </subcellularLocation>
</comment>
<reference evidence="13" key="2">
    <citation type="journal article" date="2018" name="Nat. Microbiol.">
        <title>Leveraging single-cell genomics to expand the fungal tree of life.</title>
        <authorList>
            <person name="Ahrendt S.R."/>
            <person name="Quandt C.A."/>
            <person name="Ciobanu D."/>
            <person name="Clum A."/>
            <person name="Salamov A."/>
            <person name="Andreopoulos B."/>
            <person name="Cheng J.F."/>
            <person name="Woyke T."/>
            <person name="Pelin A."/>
            <person name="Henrissat B."/>
            <person name="Reynolds N.K."/>
            <person name="Benny G.L."/>
            <person name="Smith M.E."/>
            <person name="James T.Y."/>
            <person name="Grigoriev I.V."/>
        </authorList>
    </citation>
    <scope>NUCLEOTIDE SEQUENCE [LARGE SCALE GENOMIC DNA]</scope>
    <source>
        <strain evidence="13">CSF55</strain>
    </source>
</reference>
<organism evidence="10 12">
    <name type="scientific">Rozella allomycis (strain CSF55)</name>
    <dbReference type="NCBI Taxonomy" id="988480"/>
    <lineage>
        <taxon>Eukaryota</taxon>
        <taxon>Fungi</taxon>
        <taxon>Fungi incertae sedis</taxon>
        <taxon>Cryptomycota</taxon>
        <taxon>Cryptomycota incertae sedis</taxon>
        <taxon>Rozella</taxon>
    </lineage>
</organism>
<evidence type="ECO:0000256" key="1">
    <source>
        <dbReference type="ARBA" id="ARBA00004496"/>
    </source>
</evidence>
<dbReference type="AlphaFoldDB" id="A0A075AQG9"/>
<keyword evidence="12" id="KW-1185">Reference proteome</keyword>
<dbReference type="Proteomes" id="UP000030755">
    <property type="component" value="Unassembled WGS sequence"/>
</dbReference>
<dbReference type="PROSITE" id="PS50054">
    <property type="entry name" value="TYR_PHOSPHATASE_DUAL"/>
    <property type="match status" value="1"/>
</dbReference>
<evidence type="ECO:0000313" key="11">
    <source>
        <dbReference type="EMBL" id="RKP20005.1"/>
    </source>
</evidence>
<reference evidence="10 12" key="1">
    <citation type="journal article" date="2013" name="Curr. Biol.">
        <title>Shared signatures of parasitism and phylogenomics unite Cryptomycota and microsporidia.</title>
        <authorList>
            <person name="James T.Y."/>
            <person name="Pelin A."/>
            <person name="Bonen L."/>
            <person name="Ahrendt S."/>
            <person name="Sain D."/>
            <person name="Corradi N."/>
            <person name="Stajich J.E."/>
        </authorList>
    </citation>
    <scope>NUCLEOTIDE SEQUENCE [LARGE SCALE GENOMIC DNA]</scope>
    <source>
        <strain evidence="10">CSF55</strain>
        <strain evidence="10">CSF55</strain>
    </source>
</reference>
<evidence type="ECO:0000256" key="8">
    <source>
        <dbReference type="ARBA" id="ARBA00051722"/>
    </source>
</evidence>
<evidence type="ECO:0000256" key="3">
    <source>
        <dbReference type="ARBA" id="ARBA00013064"/>
    </source>
</evidence>
<dbReference type="Pfam" id="PF03162">
    <property type="entry name" value="Y_phosphatase2"/>
    <property type="match status" value="1"/>
</dbReference>
<proteinExistence type="inferred from homology"/>
<dbReference type="Gene3D" id="3.90.190.10">
    <property type="entry name" value="Protein tyrosine phosphatase superfamily"/>
    <property type="match status" value="1"/>
</dbReference>
<dbReference type="STRING" id="988480.A0A075AQG9"/>
<dbReference type="OMA" id="PWNPISE"/>
<feature type="domain" description="Tyrosine-protein phosphatase" evidence="9">
    <location>
        <begin position="1"/>
        <end position="141"/>
    </location>
</feature>
<dbReference type="PANTHER" id="PTHR31126:SF8">
    <property type="entry name" value="TYROSINE-PROTEIN PHOSPHATASE OCA1-RELATED"/>
    <property type="match status" value="1"/>
</dbReference>
<evidence type="ECO:0000256" key="2">
    <source>
        <dbReference type="ARBA" id="ARBA00009580"/>
    </source>
</evidence>
<name>A0A075AQG9_ROZAC</name>
<dbReference type="FunFam" id="3.90.190.10:FF:000035">
    <property type="entry name" value="Tyrosine phosphatase, putative"/>
    <property type="match status" value="1"/>
</dbReference>
<evidence type="ECO:0000256" key="6">
    <source>
        <dbReference type="ARBA" id="ARBA00022912"/>
    </source>
</evidence>
<dbReference type="EMBL" id="ML005126">
    <property type="protein sequence ID" value="RKP20005.1"/>
    <property type="molecule type" value="Genomic_DNA"/>
</dbReference>
<dbReference type="SUPFAM" id="SSF52799">
    <property type="entry name" value="(Phosphotyrosine protein) phosphatases II"/>
    <property type="match status" value="1"/>
</dbReference>
<dbReference type="EMBL" id="KE561370">
    <property type="protein sequence ID" value="EPZ30842.1"/>
    <property type="molecule type" value="Genomic_DNA"/>
</dbReference>
<gene>
    <name evidence="10" type="ORF">O9G_003077</name>
    <name evidence="11" type="ORF">ROZALSC1DRAFT_28455</name>
</gene>
<dbReference type="InterPro" id="IPR020422">
    <property type="entry name" value="TYR_PHOSPHATASE_DUAL_dom"/>
</dbReference>
<dbReference type="EC" id="3.1.3.48" evidence="3"/>
<dbReference type="InterPro" id="IPR029021">
    <property type="entry name" value="Prot-tyrosine_phosphatase-like"/>
</dbReference>
<evidence type="ECO:0000313" key="12">
    <source>
        <dbReference type="Proteomes" id="UP000030755"/>
    </source>
</evidence>
<evidence type="ECO:0000256" key="7">
    <source>
        <dbReference type="ARBA" id="ARBA00039934"/>
    </source>
</evidence>
<protein>
    <recommendedName>
        <fullName evidence="7">Putative tyrosine-protein phosphatase OCA1</fullName>
        <ecNumber evidence="3">3.1.3.48</ecNumber>
    </recommendedName>
</protein>
<evidence type="ECO:0000313" key="13">
    <source>
        <dbReference type="Proteomes" id="UP000281549"/>
    </source>
</evidence>
<dbReference type="PANTHER" id="PTHR31126">
    <property type="entry name" value="TYROSINE-PROTEIN PHOSPHATASE"/>
    <property type="match status" value="1"/>
</dbReference>
<accession>A0A075AQG9</accession>
<dbReference type="GO" id="GO:0005737">
    <property type="term" value="C:cytoplasm"/>
    <property type="evidence" value="ECO:0007669"/>
    <property type="project" value="UniProtKB-SubCell"/>
</dbReference>
<reference evidence="11" key="3">
    <citation type="submission" date="2018-08" db="EMBL/GenBank/DDBJ databases">
        <title>Leveraging single-cell genomics to expand the Fungal Tree of Life.</title>
        <authorList>
            <consortium name="DOE Joint Genome Institute"/>
            <person name="Ahrendt S.R."/>
            <person name="Quandt C.A."/>
            <person name="Ciobanu D."/>
            <person name="Clum A."/>
            <person name="Salamov A."/>
            <person name="Andreopoulos B."/>
            <person name="Cheng J.-F."/>
            <person name="Woyke T."/>
            <person name="Pelin A."/>
            <person name="Henrissat B."/>
            <person name="Reynolds N."/>
            <person name="Benny G.L."/>
            <person name="Smith M.E."/>
            <person name="James T.Y."/>
            <person name="Grigoriev I.V."/>
        </authorList>
    </citation>
    <scope>NUCLEOTIDE SEQUENCE</scope>
    <source>
        <strain evidence="11">CSF55</strain>
    </source>
</reference>
<dbReference type="Proteomes" id="UP000281549">
    <property type="component" value="Unassembled WGS sequence"/>
</dbReference>
<evidence type="ECO:0000259" key="9">
    <source>
        <dbReference type="PROSITE" id="PS50054"/>
    </source>
</evidence>
<comment type="similarity">
    <text evidence="2">Belongs to the protein-tyrosine phosphatase family.</text>
</comment>
<evidence type="ECO:0000256" key="5">
    <source>
        <dbReference type="ARBA" id="ARBA00022801"/>
    </source>
</evidence>
<dbReference type="InterPro" id="IPR004861">
    <property type="entry name" value="Siw14-like"/>
</dbReference>
<dbReference type="HOGENOM" id="CLU_047845_5_1_1"/>
<keyword evidence="6" id="KW-0904">Protein phosphatase</keyword>
<evidence type="ECO:0000313" key="10">
    <source>
        <dbReference type="EMBL" id="EPZ30842.1"/>
    </source>
</evidence>
<dbReference type="GO" id="GO:0004725">
    <property type="term" value="F:protein tyrosine phosphatase activity"/>
    <property type="evidence" value="ECO:0007669"/>
    <property type="project" value="UniProtKB-EC"/>
</dbReference>
<comment type="catalytic activity">
    <reaction evidence="8">
        <text>O-phospho-L-tyrosyl-[protein] + H2O = L-tyrosyl-[protein] + phosphate</text>
        <dbReference type="Rhea" id="RHEA:10684"/>
        <dbReference type="Rhea" id="RHEA-COMP:10136"/>
        <dbReference type="Rhea" id="RHEA-COMP:20101"/>
        <dbReference type="ChEBI" id="CHEBI:15377"/>
        <dbReference type="ChEBI" id="CHEBI:43474"/>
        <dbReference type="ChEBI" id="CHEBI:46858"/>
        <dbReference type="ChEBI" id="CHEBI:61978"/>
        <dbReference type="EC" id="3.1.3.48"/>
    </reaction>
</comment>
<sequence>MVEEDIYRCGVPNELNFPFLEKLRLKSIIYLSSDEPTLKLQLNISIHHLGKALVNSSEPLTEEVVIDALHILLQSSNHPVLLMCQMGRHRSGTIVGCLRKLQKWNLTSIFEEYRRYSGSKVRMLNEQFIELFDTDLVRVPNTPPAWL</sequence>
<dbReference type="OrthoDB" id="6375174at2759"/>